<keyword evidence="3" id="KW-0408">Iron</keyword>
<keyword evidence="1" id="KW-0004">4Fe-4S</keyword>
<dbReference type="PANTHER" id="PTHR43177:SF3">
    <property type="entry name" value="PROTEIN NRFC HOMOLOG"/>
    <property type="match status" value="1"/>
</dbReference>
<gene>
    <name evidence="6" type="ORF">VJ920_05535</name>
</gene>
<organism evidence="6 7">
    <name type="scientific">Adlercreutzia shanghongiae</name>
    <dbReference type="NCBI Taxonomy" id="3111773"/>
    <lineage>
        <taxon>Bacteria</taxon>
        <taxon>Bacillati</taxon>
        <taxon>Actinomycetota</taxon>
        <taxon>Coriobacteriia</taxon>
        <taxon>Eggerthellales</taxon>
        <taxon>Eggerthellaceae</taxon>
        <taxon>Adlercreutzia</taxon>
    </lineage>
</organism>
<dbReference type="RefSeq" id="WP_326454571.1">
    <property type="nucleotide sequence ID" value="NZ_JAYMFH010000005.1"/>
</dbReference>
<dbReference type="Pfam" id="PF13247">
    <property type="entry name" value="Fer4_11"/>
    <property type="match status" value="2"/>
</dbReference>
<dbReference type="Gene3D" id="3.30.70.20">
    <property type="match status" value="2"/>
</dbReference>
<feature type="domain" description="4Fe-4S ferredoxin-type" evidence="5">
    <location>
        <begin position="4"/>
        <end position="34"/>
    </location>
</feature>
<reference evidence="6 7" key="1">
    <citation type="submission" date="2024-01" db="EMBL/GenBank/DDBJ databases">
        <title>novel species in genus Adlercreutzia.</title>
        <authorList>
            <person name="Liu X."/>
        </authorList>
    </citation>
    <scope>NUCLEOTIDE SEQUENCE [LARGE SCALE GENOMIC DNA]</scope>
    <source>
        <strain evidence="6 7">R22</strain>
    </source>
</reference>
<dbReference type="SUPFAM" id="SSF54862">
    <property type="entry name" value="4Fe-4S ferredoxins"/>
    <property type="match status" value="1"/>
</dbReference>
<evidence type="ECO:0000256" key="3">
    <source>
        <dbReference type="ARBA" id="ARBA00023004"/>
    </source>
</evidence>
<dbReference type="PANTHER" id="PTHR43177">
    <property type="entry name" value="PROTEIN NRFC"/>
    <property type="match status" value="1"/>
</dbReference>
<proteinExistence type="predicted"/>
<dbReference type="EMBL" id="JAYMFH010000005">
    <property type="protein sequence ID" value="MEC4294762.1"/>
    <property type="molecule type" value="Genomic_DNA"/>
</dbReference>
<name>A0ABU6IY27_9ACTN</name>
<keyword evidence="7" id="KW-1185">Reference proteome</keyword>
<dbReference type="InterPro" id="IPR017896">
    <property type="entry name" value="4Fe4S_Fe-S-bd"/>
</dbReference>
<evidence type="ECO:0000313" key="7">
    <source>
        <dbReference type="Proteomes" id="UP001343724"/>
    </source>
</evidence>
<accession>A0ABU6IY27</accession>
<dbReference type="InterPro" id="IPR050954">
    <property type="entry name" value="ET_IronSulfur_Cluster-Binding"/>
</dbReference>
<comment type="caution">
    <text evidence="6">The sequence shown here is derived from an EMBL/GenBank/DDBJ whole genome shotgun (WGS) entry which is preliminary data.</text>
</comment>
<dbReference type="PROSITE" id="PS51379">
    <property type="entry name" value="4FE4S_FER_2"/>
    <property type="match status" value="3"/>
</dbReference>
<dbReference type="InterPro" id="IPR017900">
    <property type="entry name" value="4Fe4S_Fe_S_CS"/>
</dbReference>
<keyword evidence="2" id="KW-0479">Metal-binding</keyword>
<evidence type="ECO:0000256" key="1">
    <source>
        <dbReference type="ARBA" id="ARBA00022485"/>
    </source>
</evidence>
<feature type="domain" description="4Fe-4S ferredoxin-type" evidence="5">
    <location>
        <begin position="56"/>
        <end position="87"/>
    </location>
</feature>
<evidence type="ECO:0000259" key="5">
    <source>
        <dbReference type="PROSITE" id="PS51379"/>
    </source>
</evidence>
<dbReference type="CDD" id="cd10551">
    <property type="entry name" value="PsrB"/>
    <property type="match status" value="1"/>
</dbReference>
<dbReference type="PROSITE" id="PS00198">
    <property type="entry name" value="4FE4S_FER_1"/>
    <property type="match status" value="1"/>
</dbReference>
<dbReference type="Proteomes" id="UP001343724">
    <property type="component" value="Unassembled WGS sequence"/>
</dbReference>
<sequence>MTKLGIAINVTRCTGCKTCVLACKMQNNVPMGMNWNRIENEGSAQPDGCTGTYPDVSRQVMPVACQHCENAPCVENCPTGASYKDEMGRVLVNYDACIGCKTCLEVCPYDARSICESDIVRDPDFNYGDQRVPVRGANVAEKCTLCKERTDDGNEPMCVVCCPMKARIFGDLDDPSSEISKVVEERGVYQLKEEAGTAPQIRYFD</sequence>
<evidence type="ECO:0000256" key="4">
    <source>
        <dbReference type="ARBA" id="ARBA00023014"/>
    </source>
</evidence>
<keyword evidence="4" id="KW-0411">Iron-sulfur</keyword>
<protein>
    <submittedName>
        <fullName evidence="6">4Fe-4S dicluster domain-containing protein</fullName>
    </submittedName>
</protein>
<evidence type="ECO:0000256" key="2">
    <source>
        <dbReference type="ARBA" id="ARBA00022723"/>
    </source>
</evidence>
<evidence type="ECO:0000313" key="6">
    <source>
        <dbReference type="EMBL" id="MEC4294762.1"/>
    </source>
</evidence>
<feature type="domain" description="4Fe-4S ferredoxin-type" evidence="5">
    <location>
        <begin position="88"/>
        <end position="117"/>
    </location>
</feature>